<name>A0ABU5HWA1_9BACE</name>
<accession>A0ABU5HWA1</accession>
<proteinExistence type="predicted"/>
<dbReference type="InterPro" id="IPR032299">
    <property type="entry name" value="DUF4843"/>
</dbReference>
<organism evidence="1 2">
    <name type="scientific">Bacteroides vicugnae</name>
    <dbReference type="NCBI Taxonomy" id="3037989"/>
    <lineage>
        <taxon>Bacteria</taxon>
        <taxon>Pseudomonadati</taxon>
        <taxon>Bacteroidota</taxon>
        <taxon>Bacteroidia</taxon>
        <taxon>Bacteroidales</taxon>
        <taxon>Bacteroidaceae</taxon>
        <taxon>Bacteroides</taxon>
    </lineage>
</organism>
<gene>
    <name evidence="1" type="ORF">QHG74_19095</name>
</gene>
<sequence>MKHYNHAFLSLLLGGIFAMLMSGCEKELPVYSDPNNRLIFDYSNPADTLKRYSFVYEKATTTTDTLWYKVHTMGFVTPYDRPFQLEQVTYGVSDNAVPGKHYVAFDDPELLKKYYYIPANSAGTTIPIVLKRDASLKSQGFMLVFTIKTTDEFSAGYTNKSFMSIYIADFLAKPSGWKTLSTYYFGEYGVAKHQFLIDTTGDKWDDDFLANELSIEDAAVCDKYYIAYLESVLREALDKLNAEREAQGLGKLKEADGTEVSIPLISL</sequence>
<dbReference type="RefSeq" id="WP_148363939.1">
    <property type="nucleotide sequence ID" value="NZ_JARZAK010000015.1"/>
</dbReference>
<evidence type="ECO:0000313" key="2">
    <source>
        <dbReference type="Proteomes" id="UP001292913"/>
    </source>
</evidence>
<comment type="caution">
    <text evidence="1">The sequence shown here is derived from an EMBL/GenBank/DDBJ whole genome shotgun (WGS) entry which is preliminary data.</text>
</comment>
<dbReference type="Pfam" id="PF16132">
    <property type="entry name" value="DUF4843"/>
    <property type="match status" value="1"/>
</dbReference>
<dbReference type="Proteomes" id="UP001292913">
    <property type="component" value="Unassembled WGS sequence"/>
</dbReference>
<keyword evidence="2" id="KW-1185">Reference proteome</keyword>
<reference evidence="1 2" key="1">
    <citation type="submission" date="2023-04" db="EMBL/GenBank/DDBJ databases">
        <title>Bacteroides pacosi sp. nov., isolated from the fecal material of an alpaca.</title>
        <authorList>
            <person name="Miller S."/>
            <person name="Hendry M."/>
            <person name="King J."/>
            <person name="Sankaranarayanan K."/>
            <person name="Lawson P.A."/>
        </authorList>
    </citation>
    <scope>NUCLEOTIDE SEQUENCE [LARGE SCALE GENOMIC DNA]</scope>
    <source>
        <strain evidence="1 2">A2-P53</strain>
    </source>
</reference>
<protein>
    <submittedName>
        <fullName evidence="1">DUF4843 domain-containing protein</fullName>
    </submittedName>
</protein>
<dbReference type="EMBL" id="JARZAK010000015">
    <property type="protein sequence ID" value="MDY7259822.1"/>
    <property type="molecule type" value="Genomic_DNA"/>
</dbReference>
<evidence type="ECO:0000313" key="1">
    <source>
        <dbReference type="EMBL" id="MDY7259822.1"/>
    </source>
</evidence>
<dbReference type="PROSITE" id="PS51257">
    <property type="entry name" value="PROKAR_LIPOPROTEIN"/>
    <property type="match status" value="1"/>
</dbReference>